<dbReference type="SUPFAM" id="SSF102588">
    <property type="entry name" value="LmbE-like"/>
    <property type="match status" value="1"/>
</dbReference>
<accession>A0A4R6LRB8</accession>
<reference evidence="2 3" key="1">
    <citation type="submission" date="2017-07" db="EMBL/GenBank/DDBJ databases">
        <title>Draft whole genome sequences of clinical Proprionibacteriaceae strains.</title>
        <authorList>
            <person name="Bernier A.-M."/>
            <person name="Bernard K."/>
            <person name="Domingo M.-C."/>
        </authorList>
    </citation>
    <scope>NUCLEOTIDE SEQUENCE [LARGE SCALE GENOMIC DNA]</scope>
    <source>
        <strain evidence="2 3">NML 030167</strain>
    </source>
</reference>
<protein>
    <recommendedName>
        <fullName evidence="4">PIG-L family deacetylase</fullName>
    </recommendedName>
</protein>
<evidence type="ECO:0008006" key="4">
    <source>
        <dbReference type="Google" id="ProtNLM"/>
    </source>
</evidence>
<dbReference type="AlphaFoldDB" id="A0A255G349"/>
<name>A0A255G349_9ACTN</name>
<accession>A0A255G349</accession>
<dbReference type="PANTHER" id="PTHR12993">
    <property type="entry name" value="N-ACETYLGLUCOSAMINYL-PHOSPHATIDYLINOSITOL DE-N-ACETYLASE-RELATED"/>
    <property type="match status" value="1"/>
</dbReference>
<dbReference type="Gene3D" id="3.40.50.10320">
    <property type="entry name" value="LmbE-like"/>
    <property type="match status" value="1"/>
</dbReference>
<evidence type="ECO:0000313" key="3">
    <source>
        <dbReference type="Proteomes" id="UP000215896"/>
    </source>
</evidence>
<organism evidence="2 3">
    <name type="scientific">Enemella evansiae</name>
    <dbReference type="NCBI Taxonomy" id="2016499"/>
    <lineage>
        <taxon>Bacteria</taxon>
        <taxon>Bacillati</taxon>
        <taxon>Actinomycetota</taxon>
        <taxon>Actinomycetes</taxon>
        <taxon>Propionibacteriales</taxon>
        <taxon>Propionibacteriaceae</taxon>
        <taxon>Enemella</taxon>
    </lineage>
</organism>
<sequence>MKIMTCFAHPADTVTNCGGTLARHADAGDEIVAVILTHGGRIHPNKYAEEWRRENPDDQITAASILEIAENKKRELERAADVLGIGELVLLDHDDTMATVHEDVVEQVAEQIAIHAPDVIIADYPQNPVVTLSSHTVATMTLLAALERAQTFLRNVDGRAEVNVKQVFFSGNPVLVGDSLSAYGQRADCYIDITGTVGRKIAAMDCFPSQGYDGDFARKVVESNNGEHGRYAGVNFAEAYTRFRNETHTLLPLTEHARSQDYLTRHRDYSVINLREQFPVRRGE</sequence>
<dbReference type="RefSeq" id="WP_094360185.1">
    <property type="nucleotide sequence ID" value="NZ_NMVK01000036.1"/>
</dbReference>
<comment type="caution">
    <text evidence="2">The sequence shown here is derived from an EMBL/GenBank/DDBJ whole genome shotgun (WGS) entry which is preliminary data.</text>
</comment>
<proteinExistence type="predicted"/>
<dbReference type="GO" id="GO:0016137">
    <property type="term" value="P:glycoside metabolic process"/>
    <property type="evidence" value="ECO:0007669"/>
    <property type="project" value="UniProtKB-ARBA"/>
</dbReference>
<dbReference type="Pfam" id="PF02585">
    <property type="entry name" value="PIG-L"/>
    <property type="match status" value="1"/>
</dbReference>
<dbReference type="GO" id="GO:0016811">
    <property type="term" value="F:hydrolase activity, acting on carbon-nitrogen (but not peptide) bonds, in linear amides"/>
    <property type="evidence" value="ECO:0007669"/>
    <property type="project" value="TreeGrafter"/>
</dbReference>
<dbReference type="OrthoDB" id="3514174at2"/>
<dbReference type="Proteomes" id="UP000215896">
    <property type="component" value="Unassembled WGS sequence"/>
</dbReference>
<dbReference type="InterPro" id="IPR003737">
    <property type="entry name" value="GlcNAc_PI_deacetylase-related"/>
</dbReference>
<dbReference type="InterPro" id="IPR024078">
    <property type="entry name" value="LmbE-like_dom_sf"/>
</dbReference>
<evidence type="ECO:0000313" key="2">
    <source>
        <dbReference type="EMBL" id="OYO08796.1"/>
    </source>
</evidence>
<evidence type="ECO:0000256" key="1">
    <source>
        <dbReference type="ARBA" id="ARBA00022833"/>
    </source>
</evidence>
<keyword evidence="1" id="KW-0862">Zinc</keyword>
<dbReference type="PANTHER" id="PTHR12993:SF11">
    <property type="entry name" value="N-ACETYLGLUCOSAMINYL-PHOSPHATIDYLINOSITOL DE-N-ACETYLASE"/>
    <property type="match status" value="1"/>
</dbReference>
<dbReference type="EMBL" id="NMVO01000018">
    <property type="protein sequence ID" value="OYO08796.1"/>
    <property type="molecule type" value="Genomic_DNA"/>
</dbReference>
<gene>
    <name evidence="2" type="ORF">CGZ94_20045</name>
</gene>
<keyword evidence="3" id="KW-1185">Reference proteome</keyword>